<organism evidence="11 12">
    <name type="scientific">Leptospira santarosai</name>
    <dbReference type="NCBI Taxonomy" id="28183"/>
    <lineage>
        <taxon>Bacteria</taxon>
        <taxon>Pseudomonadati</taxon>
        <taxon>Spirochaetota</taxon>
        <taxon>Spirochaetia</taxon>
        <taxon>Leptospirales</taxon>
        <taxon>Leptospiraceae</taxon>
        <taxon>Leptospira</taxon>
    </lineage>
</organism>
<feature type="binding site" evidence="9">
    <location>
        <position position="141"/>
    </location>
    <ligand>
        <name>NADP(+)</name>
        <dbReference type="ChEBI" id="CHEBI:58349"/>
    </ligand>
</feature>
<evidence type="ECO:0000256" key="3">
    <source>
        <dbReference type="ARBA" id="ARBA00012371"/>
    </source>
</evidence>
<evidence type="ECO:0000256" key="5">
    <source>
        <dbReference type="ARBA" id="ARBA00023002"/>
    </source>
</evidence>
<feature type="binding site" evidence="9">
    <location>
        <position position="276"/>
    </location>
    <ligand>
        <name>substrate</name>
    </ligand>
</feature>
<proteinExistence type="inferred from homology"/>
<dbReference type="InterPro" id="IPR036291">
    <property type="entry name" value="NAD(P)-bd_dom_sf"/>
</dbReference>
<protein>
    <recommendedName>
        <fullName evidence="3 9">GDP-L-fucose synthase</fullName>
        <ecNumber evidence="3 9">1.1.1.271</ecNumber>
    </recommendedName>
    <alternativeName>
        <fullName evidence="9">GDP-4-keto-6-deoxy-D-mannose-3,5-epimerase-4-reductase</fullName>
    </alternativeName>
</protein>
<evidence type="ECO:0000256" key="2">
    <source>
        <dbReference type="ARBA" id="ARBA00005959"/>
    </source>
</evidence>
<dbReference type="InterPro" id="IPR001509">
    <property type="entry name" value="Epimerase_deHydtase"/>
</dbReference>
<feature type="binding site" evidence="9">
    <location>
        <begin position="164"/>
        <end position="167"/>
    </location>
    <ligand>
        <name>NADP(+)</name>
        <dbReference type="ChEBI" id="CHEBI:58349"/>
    </ligand>
</feature>
<keyword evidence="6 9" id="KW-0413">Isomerase</keyword>
<gene>
    <name evidence="9" type="primary">fcl</name>
    <name evidence="11" type="ORF">XB16_1845</name>
</gene>
<feature type="binding site" evidence="9">
    <location>
        <position position="203"/>
    </location>
    <ligand>
        <name>substrate</name>
    </ligand>
</feature>
<dbReference type="SUPFAM" id="SSF51735">
    <property type="entry name" value="NAD(P)-binding Rossmann-fold domains"/>
    <property type="match status" value="1"/>
</dbReference>
<name>A0A2P1QTE8_9LEPT</name>
<dbReference type="AlphaFoldDB" id="A0A2P1QTE8"/>
<dbReference type="HAMAP" id="MF_00956">
    <property type="entry name" value="GDP_fucose_synth"/>
    <property type="match status" value="1"/>
</dbReference>
<keyword evidence="5 9" id="KW-0560">Oxidoreductase</keyword>
<dbReference type="GO" id="GO:0070401">
    <property type="term" value="F:NADP+ binding"/>
    <property type="evidence" value="ECO:0007669"/>
    <property type="project" value="UniProtKB-UniRule"/>
</dbReference>
<evidence type="ECO:0000313" key="12">
    <source>
        <dbReference type="Proteomes" id="UP000033961"/>
    </source>
</evidence>
<feature type="binding site" evidence="9">
    <location>
        <begin position="11"/>
        <end position="17"/>
    </location>
    <ligand>
        <name>NADP(+)</name>
        <dbReference type="ChEBI" id="CHEBI:58349"/>
    </ligand>
</feature>
<evidence type="ECO:0000256" key="7">
    <source>
        <dbReference type="ARBA" id="ARBA00023268"/>
    </source>
</evidence>
<dbReference type="Pfam" id="PF01370">
    <property type="entry name" value="Epimerase"/>
    <property type="match status" value="1"/>
</dbReference>
<comment type="catalytic activity">
    <reaction evidence="8 9">
        <text>GDP-beta-L-fucose + NADP(+) = GDP-4-dehydro-alpha-D-rhamnose + NADPH + H(+)</text>
        <dbReference type="Rhea" id="RHEA:18885"/>
        <dbReference type="ChEBI" id="CHEBI:15378"/>
        <dbReference type="ChEBI" id="CHEBI:57273"/>
        <dbReference type="ChEBI" id="CHEBI:57783"/>
        <dbReference type="ChEBI" id="CHEBI:57964"/>
        <dbReference type="ChEBI" id="CHEBI:58349"/>
        <dbReference type="EC" id="1.1.1.271"/>
    </reaction>
</comment>
<feature type="binding site" evidence="9">
    <location>
        <position position="210"/>
    </location>
    <ligand>
        <name>substrate</name>
    </ligand>
</feature>
<evidence type="ECO:0000256" key="8">
    <source>
        <dbReference type="ARBA" id="ARBA00051935"/>
    </source>
</evidence>
<dbReference type="GO" id="GO:0016853">
    <property type="term" value="F:isomerase activity"/>
    <property type="evidence" value="ECO:0007669"/>
    <property type="project" value="UniProtKB-KW"/>
</dbReference>
<comment type="pathway">
    <text evidence="1 9">Nucleotide-sugar biosynthesis; GDP-L-fucose biosynthesis via de novo pathway; GDP-L-fucose from GDP-alpha-D-mannose: step 2/2.</text>
</comment>
<feature type="active site" description="Proton donor/acceptor" evidence="9">
    <location>
        <position position="137"/>
    </location>
</feature>
<dbReference type="Gene3D" id="3.40.50.720">
    <property type="entry name" value="NAD(P)-binding Rossmann-like Domain"/>
    <property type="match status" value="1"/>
</dbReference>
<evidence type="ECO:0000313" key="11">
    <source>
        <dbReference type="EMBL" id="AVQ12173.1"/>
    </source>
</evidence>
<feature type="domain" description="NAD-dependent epimerase/dehydratase" evidence="10">
    <location>
        <begin position="7"/>
        <end position="244"/>
    </location>
</feature>
<evidence type="ECO:0000256" key="9">
    <source>
        <dbReference type="HAMAP-Rule" id="MF_00956"/>
    </source>
</evidence>
<comment type="similarity">
    <text evidence="2 9">Belongs to the NAD(P)-dependent epimerase/dehydratase family. Fucose synthase subfamily.</text>
</comment>
<comment type="function">
    <text evidence="9">Catalyzes the two-step NADP-dependent conversion of GDP-4-dehydro-6-deoxy-D-mannose to GDP-fucose, involving an epimerase and a reductase reaction.</text>
</comment>
<dbReference type="UniPathway" id="UPA00128">
    <property type="reaction ID" value="UER00191"/>
</dbReference>
<evidence type="ECO:0000256" key="6">
    <source>
        <dbReference type="ARBA" id="ARBA00023235"/>
    </source>
</evidence>
<feature type="site" description="Important for catalytic activity" evidence="9">
    <location>
        <position position="110"/>
    </location>
</feature>
<dbReference type="EC" id="1.1.1.271" evidence="3 9"/>
<feature type="binding site" evidence="9">
    <location>
        <position position="188"/>
    </location>
    <ligand>
        <name>substrate</name>
    </ligand>
</feature>
<evidence type="ECO:0000259" key="10">
    <source>
        <dbReference type="Pfam" id="PF01370"/>
    </source>
</evidence>
<accession>A0A2P1QTE8</accession>
<keyword evidence="4 9" id="KW-0521">NADP</keyword>
<dbReference type="Proteomes" id="UP000033961">
    <property type="component" value="Chromosome I"/>
</dbReference>
<feature type="binding site" evidence="9">
    <location>
        <position position="180"/>
    </location>
    <ligand>
        <name>NADP(+)</name>
        <dbReference type="ChEBI" id="CHEBI:58349"/>
    </ligand>
</feature>
<dbReference type="PANTHER" id="PTHR43238">
    <property type="entry name" value="GDP-L-FUCOSE SYNTHASE"/>
    <property type="match status" value="1"/>
</dbReference>
<dbReference type="PANTHER" id="PTHR43238:SF1">
    <property type="entry name" value="GDP-L-FUCOSE SYNTHASE"/>
    <property type="match status" value="1"/>
</dbReference>
<dbReference type="InterPro" id="IPR028614">
    <property type="entry name" value="GDP_fucose/colitose_synth"/>
</dbReference>
<dbReference type="CDD" id="cd05239">
    <property type="entry name" value="GDP_FS_SDR_e"/>
    <property type="match status" value="1"/>
</dbReference>
<dbReference type="FunFam" id="3.40.50.720:FF:000101">
    <property type="entry name" value="GDP-L-fucose synthase"/>
    <property type="match status" value="1"/>
</dbReference>
<dbReference type="Gene3D" id="3.90.25.10">
    <property type="entry name" value="UDP-galactose 4-epimerase, domain 1"/>
    <property type="match status" value="1"/>
</dbReference>
<dbReference type="GO" id="GO:0042351">
    <property type="term" value="P:'de novo' GDP-L-fucose biosynthetic process"/>
    <property type="evidence" value="ECO:0007669"/>
    <property type="project" value="UniProtKB-UniRule"/>
</dbReference>
<evidence type="ECO:0000256" key="4">
    <source>
        <dbReference type="ARBA" id="ARBA00022857"/>
    </source>
</evidence>
<dbReference type="GO" id="GO:0050577">
    <property type="term" value="F:GDP-L-fucose synthase activity"/>
    <property type="evidence" value="ECO:0007669"/>
    <property type="project" value="UniProtKB-UniRule"/>
</dbReference>
<dbReference type="EMBL" id="CP027843">
    <property type="protein sequence ID" value="AVQ12173.1"/>
    <property type="molecule type" value="Genomic_DNA"/>
</dbReference>
<reference evidence="11 12" key="1">
    <citation type="journal article" date="2015" name="Genome Announc.">
        <title>Draft Genome Sequences of Leptospira santarosai Strains U160, U164, and U233, Isolated from Asymptomatic Cattle.</title>
        <authorList>
            <person name="Kremer F.S."/>
            <person name="Eslabao M.R."/>
            <person name="Provisor M."/>
            <person name="Woloski R.D."/>
            <person name="Ramires O.V."/>
            <person name="Moreno L.Z."/>
            <person name="Moreno A.M."/>
            <person name="Hamond C."/>
            <person name="Lilenbaum W."/>
            <person name="Dellagostin O.A."/>
        </authorList>
    </citation>
    <scope>NUCLEOTIDE SEQUENCE [LARGE SCALE GENOMIC DNA]</scope>
    <source>
        <strain evidence="11 12">U160</strain>
    </source>
</reference>
<feature type="site" description="Important for catalytic activity" evidence="9">
    <location>
        <position position="108"/>
    </location>
</feature>
<feature type="binding site" evidence="9">
    <location>
        <begin position="106"/>
        <end position="109"/>
    </location>
    <ligand>
        <name>NADP(+)</name>
        <dbReference type="ChEBI" id="CHEBI:58349"/>
    </ligand>
</feature>
<evidence type="ECO:0000256" key="1">
    <source>
        <dbReference type="ARBA" id="ARBA00004883"/>
    </source>
</evidence>
<keyword evidence="7 9" id="KW-0511">Multifunctional enzyme</keyword>
<sequence length="319" mass="35938">MEKGARIYIAGHKGLVGSAIERVLKKEGYENILGKTHLELDLTEQSKVNEFFEVNRPEYVFLAAAKVGGIHANNTYPAEFIFSNLQIQNNIIDACFRFKTKKLLFLGSSCIYPKFAKQPMDESQLLDGKLEPTNEPYAIAKIAGIVMCQSYNRQYGTNFISVMPTNLYGPGDNYHPENSHVLPALIRRFYEAKIKNLPEVVIWGTGKPLREFLYSDDMASACVFLMKHYDVVGDPKGGEHVNVGSGIEVSIRELAETVQEVVDYSGRLIFDLTKPDGTPRKFLDVSKLHKMGWKHRVELKEGIRLAFEDFVGNVRVVGI</sequence>